<comment type="function">
    <text evidence="8">Component of the Mediator complex, a coactivator involved in the regulated transcription of nearly all RNA polymerase II-dependent genes. Mediator functions as a bridge to convey information from gene-specific regulatory proteins to the basal RNA polymerase II transcription machinery. Mediator is recruited to promoters by direct interactions with regulatory proteins and serves as a scaffold for the assembly of a functional preinitiation complex with RNA polymerase II and the general transcription factors.</text>
</comment>
<dbReference type="OrthoDB" id="10257739at2759"/>
<evidence type="ECO:0000256" key="2">
    <source>
        <dbReference type="ARBA" id="ARBA00006378"/>
    </source>
</evidence>
<dbReference type="GO" id="GO:0016592">
    <property type="term" value="C:mediator complex"/>
    <property type="evidence" value="ECO:0007669"/>
    <property type="project" value="InterPro"/>
</dbReference>
<dbReference type="InterPro" id="IPR038089">
    <property type="entry name" value="Med31_sf"/>
</dbReference>
<dbReference type="Gene3D" id="1.10.10.1340">
    <property type="entry name" value="Mediator of RNA polymerase II, submodule Med31 (Soh1)"/>
    <property type="match status" value="1"/>
</dbReference>
<sequence length="219" mass="24748">MSFTDSPTTPSRPPDIPSTDTASPAPRIGSPKAEPPDQARTRFLLELEFVQCLANPQYLQFLAHQQYFNDPAFLNYLAYLRYWQQPQYAKYIVYPYCLHILDLLQHAAFRSACSSSEFVKSIHDKEFWHWKTYRKNRMLEEHRALEIPVDLMDSRDVFAGGGQAASPADRPALEIGNGTARPEVNGEPLLNGLTESPVMAMETDFDFGSEGGLLMDGLE</sequence>
<protein>
    <recommendedName>
        <fullName evidence="3 8">Mediator of RNA polymerase II transcription subunit 31</fullName>
    </recommendedName>
</protein>
<dbReference type="InterPro" id="IPR008831">
    <property type="entry name" value="Mediator_Med31"/>
</dbReference>
<keyword evidence="11" id="KW-1185">Reference proteome</keyword>
<dbReference type="InParanoid" id="A0A0L0HFY4"/>
<proteinExistence type="inferred from homology"/>
<dbReference type="AlphaFoldDB" id="A0A0L0HFY4"/>
<dbReference type="GO" id="GO:0003712">
    <property type="term" value="F:transcription coregulator activity"/>
    <property type="evidence" value="ECO:0007669"/>
    <property type="project" value="InterPro"/>
</dbReference>
<dbReference type="Proteomes" id="UP000053201">
    <property type="component" value="Unassembled WGS sequence"/>
</dbReference>
<dbReference type="EMBL" id="KQ257456">
    <property type="protein sequence ID" value="KND00401.1"/>
    <property type="molecule type" value="Genomic_DNA"/>
</dbReference>
<evidence type="ECO:0000256" key="7">
    <source>
        <dbReference type="ARBA" id="ARBA00023242"/>
    </source>
</evidence>
<reference evidence="10 11" key="1">
    <citation type="submission" date="2009-08" db="EMBL/GenBank/DDBJ databases">
        <title>The Genome Sequence of Spizellomyces punctatus strain DAOM BR117.</title>
        <authorList>
            <consortium name="The Broad Institute Genome Sequencing Platform"/>
            <person name="Russ C."/>
            <person name="Cuomo C."/>
            <person name="Shea T."/>
            <person name="Young S.K."/>
            <person name="Zeng Q."/>
            <person name="Koehrsen M."/>
            <person name="Haas B."/>
            <person name="Borodovsky M."/>
            <person name="Guigo R."/>
            <person name="Alvarado L."/>
            <person name="Berlin A."/>
            <person name="Bochicchio J."/>
            <person name="Borenstein D."/>
            <person name="Chapman S."/>
            <person name="Chen Z."/>
            <person name="Engels R."/>
            <person name="Freedman E."/>
            <person name="Gellesch M."/>
            <person name="Goldberg J."/>
            <person name="Griggs A."/>
            <person name="Gujja S."/>
            <person name="Heiman D."/>
            <person name="Hepburn T."/>
            <person name="Howarth C."/>
            <person name="Jen D."/>
            <person name="Larson L."/>
            <person name="Lewis B."/>
            <person name="Mehta T."/>
            <person name="Park D."/>
            <person name="Pearson M."/>
            <person name="Roberts A."/>
            <person name="Saif S."/>
            <person name="Shenoy N."/>
            <person name="Sisk P."/>
            <person name="Stolte C."/>
            <person name="Sykes S."/>
            <person name="Thomson T."/>
            <person name="Walk T."/>
            <person name="White J."/>
            <person name="Yandava C."/>
            <person name="Burger G."/>
            <person name="Gray M.W."/>
            <person name="Holland P.W.H."/>
            <person name="King N."/>
            <person name="Lang F.B.F."/>
            <person name="Roger A.J."/>
            <person name="Ruiz-Trillo I."/>
            <person name="Lander E."/>
            <person name="Nusbaum C."/>
        </authorList>
    </citation>
    <scope>NUCLEOTIDE SEQUENCE [LARGE SCALE GENOMIC DNA]</scope>
    <source>
        <strain evidence="10 11">DAOM BR117</strain>
    </source>
</reference>
<dbReference type="GO" id="GO:0006355">
    <property type="term" value="P:regulation of DNA-templated transcription"/>
    <property type="evidence" value="ECO:0007669"/>
    <property type="project" value="InterPro"/>
</dbReference>
<evidence type="ECO:0000256" key="1">
    <source>
        <dbReference type="ARBA" id="ARBA00004123"/>
    </source>
</evidence>
<keyword evidence="6 8" id="KW-0804">Transcription</keyword>
<gene>
    <name evidence="10" type="ORF">SPPG_04724</name>
</gene>
<dbReference type="STRING" id="645134.A0A0L0HFY4"/>
<dbReference type="FunFam" id="1.10.10.1340:FF:000001">
    <property type="entry name" value="Mediator of RNA polymerase II transcription subunit 31"/>
    <property type="match status" value="1"/>
</dbReference>
<dbReference type="eggNOG" id="KOG4086">
    <property type="taxonomic scope" value="Eukaryota"/>
</dbReference>
<dbReference type="GeneID" id="27688156"/>
<evidence type="ECO:0000313" key="10">
    <source>
        <dbReference type="EMBL" id="KND00401.1"/>
    </source>
</evidence>
<dbReference type="PANTHER" id="PTHR13186">
    <property type="entry name" value="MEDIATOR OF RNA POLYMERASE II TRANSCRIPTION SUBUNIT 31"/>
    <property type="match status" value="1"/>
</dbReference>
<name>A0A0L0HFY4_SPIPD</name>
<dbReference type="Pfam" id="PF05669">
    <property type="entry name" value="Med31"/>
    <property type="match status" value="1"/>
</dbReference>
<dbReference type="RefSeq" id="XP_016608440.1">
    <property type="nucleotide sequence ID" value="XM_016752956.1"/>
</dbReference>
<dbReference type="VEuPathDB" id="FungiDB:SPPG_04724"/>
<evidence type="ECO:0000256" key="3">
    <source>
        <dbReference type="ARBA" id="ARBA00019660"/>
    </source>
</evidence>
<feature type="region of interest" description="Disordered" evidence="9">
    <location>
        <begin position="161"/>
        <end position="185"/>
    </location>
</feature>
<evidence type="ECO:0000313" key="11">
    <source>
        <dbReference type="Proteomes" id="UP000053201"/>
    </source>
</evidence>
<keyword evidence="4 8" id="KW-0805">Transcription regulation</keyword>
<comment type="similarity">
    <text evidence="2 8">Belongs to the Mediator complex subunit 31 family.</text>
</comment>
<evidence type="ECO:0000256" key="9">
    <source>
        <dbReference type="SAM" id="MobiDB-lite"/>
    </source>
</evidence>
<keyword evidence="7 8" id="KW-0539">Nucleus</keyword>
<keyword evidence="5 8" id="KW-0010">Activator</keyword>
<evidence type="ECO:0000256" key="5">
    <source>
        <dbReference type="ARBA" id="ARBA00023159"/>
    </source>
</evidence>
<comment type="subunit">
    <text evidence="8">Component of the Mediator complex.</text>
</comment>
<comment type="subcellular location">
    <subcellularLocation>
        <location evidence="1 8">Nucleus</location>
    </subcellularLocation>
</comment>
<evidence type="ECO:0000256" key="4">
    <source>
        <dbReference type="ARBA" id="ARBA00023015"/>
    </source>
</evidence>
<feature type="region of interest" description="Disordered" evidence="9">
    <location>
        <begin position="1"/>
        <end position="36"/>
    </location>
</feature>
<accession>A0A0L0HFY4</accession>
<evidence type="ECO:0000256" key="8">
    <source>
        <dbReference type="RuleBase" id="RU364129"/>
    </source>
</evidence>
<dbReference type="OMA" id="QFSDNTH"/>
<evidence type="ECO:0000256" key="6">
    <source>
        <dbReference type="ARBA" id="ARBA00023163"/>
    </source>
</evidence>
<organism evidence="10 11">
    <name type="scientific">Spizellomyces punctatus (strain DAOM BR117)</name>
    <dbReference type="NCBI Taxonomy" id="645134"/>
    <lineage>
        <taxon>Eukaryota</taxon>
        <taxon>Fungi</taxon>
        <taxon>Fungi incertae sedis</taxon>
        <taxon>Chytridiomycota</taxon>
        <taxon>Chytridiomycota incertae sedis</taxon>
        <taxon>Chytridiomycetes</taxon>
        <taxon>Spizellomycetales</taxon>
        <taxon>Spizellomycetaceae</taxon>
        <taxon>Spizellomyces</taxon>
    </lineage>
</organism>